<dbReference type="Pfam" id="PF14826">
    <property type="entry name" value="FACT-Spt16_Nlob"/>
    <property type="match status" value="1"/>
</dbReference>
<keyword evidence="1" id="KW-0805">Transcription regulation</keyword>
<keyword evidence="1" id="KW-0227">DNA damage</keyword>
<dbReference type="GO" id="GO:0006281">
    <property type="term" value="P:DNA repair"/>
    <property type="evidence" value="ECO:0007669"/>
    <property type="project" value="UniProtKB-UniRule"/>
</dbReference>
<comment type="subcellular location">
    <subcellularLocation>
        <location evidence="1">Nucleus</location>
    </subcellularLocation>
    <subcellularLocation>
        <location evidence="1">Chromosome</location>
    </subcellularLocation>
</comment>
<dbReference type="GO" id="GO:0031491">
    <property type="term" value="F:nucleosome binding"/>
    <property type="evidence" value="ECO:0007669"/>
    <property type="project" value="TreeGrafter"/>
</dbReference>
<dbReference type="Gene3D" id="3.40.350.10">
    <property type="entry name" value="Creatinase/prolidase N-terminal domain"/>
    <property type="match status" value="1"/>
</dbReference>
<dbReference type="EMBL" id="CAACVG010009398">
    <property type="protein sequence ID" value="VEN53151.1"/>
    <property type="molecule type" value="Genomic_DNA"/>
</dbReference>
<dbReference type="InterPro" id="IPR040258">
    <property type="entry name" value="Spt16"/>
</dbReference>
<organism evidence="3 4">
    <name type="scientific">Callosobruchus maculatus</name>
    <name type="common">Southern cowpea weevil</name>
    <name type="synonym">Pulse bruchid</name>
    <dbReference type="NCBI Taxonomy" id="64391"/>
    <lineage>
        <taxon>Eukaryota</taxon>
        <taxon>Metazoa</taxon>
        <taxon>Ecdysozoa</taxon>
        <taxon>Arthropoda</taxon>
        <taxon>Hexapoda</taxon>
        <taxon>Insecta</taxon>
        <taxon>Pterygota</taxon>
        <taxon>Neoptera</taxon>
        <taxon>Endopterygota</taxon>
        <taxon>Coleoptera</taxon>
        <taxon>Polyphaga</taxon>
        <taxon>Cucujiformia</taxon>
        <taxon>Chrysomeloidea</taxon>
        <taxon>Chrysomelidae</taxon>
        <taxon>Bruchinae</taxon>
        <taxon>Bruchini</taxon>
        <taxon>Callosobruchus</taxon>
    </lineage>
</organism>
<reference evidence="3 4" key="1">
    <citation type="submission" date="2019-01" db="EMBL/GenBank/DDBJ databases">
        <authorList>
            <person name="Sayadi A."/>
        </authorList>
    </citation>
    <scope>NUCLEOTIDE SEQUENCE [LARGE SCALE GENOMIC DNA]</scope>
</reference>
<dbReference type="GO" id="GO:0006368">
    <property type="term" value="P:transcription elongation by RNA polymerase II"/>
    <property type="evidence" value="ECO:0007669"/>
    <property type="project" value="TreeGrafter"/>
</dbReference>
<dbReference type="InterPro" id="IPR029149">
    <property type="entry name" value="Creatin/AminoP/Spt16_N"/>
</dbReference>
<evidence type="ECO:0000313" key="3">
    <source>
        <dbReference type="EMBL" id="VEN53151.1"/>
    </source>
</evidence>
<evidence type="ECO:0000313" key="4">
    <source>
        <dbReference type="Proteomes" id="UP000410492"/>
    </source>
</evidence>
<dbReference type="PANTHER" id="PTHR13980:SF15">
    <property type="entry name" value="FACT COMPLEX SUBUNIT SPT16"/>
    <property type="match status" value="1"/>
</dbReference>
<name>A0A653CYZ8_CALMS</name>
<comment type="similarity">
    <text evidence="1">Belongs to the peptidase M24 family. SPT16 subfamily.</text>
</comment>
<protein>
    <recommendedName>
        <fullName evidence="1">FACT complex subunit</fullName>
    </recommendedName>
</protein>
<accession>A0A653CYZ8</accession>
<keyword evidence="1" id="KW-0158">Chromosome</keyword>
<keyword evidence="1" id="KW-0804">Transcription</keyword>
<evidence type="ECO:0000259" key="2">
    <source>
        <dbReference type="SMART" id="SM01285"/>
    </source>
</evidence>
<keyword evidence="1" id="KW-0235">DNA replication</keyword>
<sequence>MANINLDKETFHRRLKRLYTAWLQPEGENGLSKADALVTAVGKDDDILYSKSGALQTWLFGYELTDTIMVLTEKKAYFLASKKKIDFLRQADSKDENHTPLGLLVRDKDR</sequence>
<dbReference type="Proteomes" id="UP000410492">
    <property type="component" value="Unassembled WGS sequence"/>
</dbReference>
<proteinExistence type="inferred from homology"/>
<gene>
    <name evidence="3" type="ORF">CALMAC_LOCUS13052</name>
</gene>
<comment type="subunit">
    <text evidence="1">Component of the FACT complex.</text>
</comment>
<dbReference type="PANTHER" id="PTHR13980">
    <property type="entry name" value="CDC68 RELATED"/>
    <property type="match status" value="1"/>
</dbReference>
<dbReference type="SMART" id="SM01285">
    <property type="entry name" value="FACT-Spt16_Nlob"/>
    <property type="match status" value="1"/>
</dbReference>
<comment type="function">
    <text evidence="1">Component of the FACT complex, a general chromatin factor that acts to reorganize nucleosomes. The FACT complex is involved in multiple processes that require DNA as a template such as mRNA elongation, DNA replication and DNA repair. During transcription elongation the FACT complex acts as a histone chaperone that both destabilizes and restores nucleosomal structure. It facilitates the passage of RNA polymerase II and transcription by promoting the dissociation of one histone H2A-H2B dimer from the nucleosome, then subsequently promotes the reestablishment of the nucleosome following the passage of RNA polymerase II.</text>
</comment>
<dbReference type="GO" id="GO:0035101">
    <property type="term" value="C:FACT complex"/>
    <property type="evidence" value="ECO:0007669"/>
    <property type="project" value="UniProtKB-UniRule"/>
</dbReference>
<feature type="domain" description="FACT complex subunit SPT16 N-terminal lobe" evidence="2">
    <location>
        <begin position="6"/>
        <end position="109"/>
    </location>
</feature>
<keyword evidence="4" id="KW-1185">Reference proteome</keyword>
<keyword evidence="1" id="KW-0539">Nucleus</keyword>
<dbReference type="GO" id="GO:0006260">
    <property type="term" value="P:DNA replication"/>
    <property type="evidence" value="ECO:0007669"/>
    <property type="project" value="UniProtKB-KW"/>
</dbReference>
<dbReference type="OrthoDB" id="10251642at2759"/>
<dbReference type="InterPro" id="IPR029148">
    <property type="entry name" value="FACT-SPT16_Nlobe"/>
</dbReference>
<evidence type="ECO:0000256" key="1">
    <source>
        <dbReference type="RuleBase" id="RU367052"/>
    </source>
</evidence>
<dbReference type="AlphaFoldDB" id="A0A653CYZ8"/>
<keyword evidence="1" id="KW-0234">DNA repair</keyword>